<dbReference type="InterPro" id="IPR050173">
    <property type="entry name" value="ABC_transporter_C-like"/>
</dbReference>
<dbReference type="Gene3D" id="1.20.1560.10">
    <property type="entry name" value="ABC transporter type 1, transmembrane domain"/>
    <property type="match status" value="2"/>
</dbReference>
<dbReference type="Gene3D" id="3.40.50.300">
    <property type="entry name" value="P-loop containing nucleotide triphosphate hydrolases"/>
    <property type="match status" value="2"/>
</dbReference>
<evidence type="ECO:0000256" key="1">
    <source>
        <dbReference type="ARBA" id="ARBA00004651"/>
    </source>
</evidence>
<dbReference type="GO" id="GO:0005524">
    <property type="term" value="F:ATP binding"/>
    <property type="evidence" value="ECO:0007669"/>
    <property type="project" value="UniProtKB-KW"/>
</dbReference>
<feature type="transmembrane region" description="Helical" evidence="9">
    <location>
        <begin position="172"/>
        <end position="190"/>
    </location>
</feature>
<evidence type="ECO:0000313" key="13">
    <source>
        <dbReference type="Proteomes" id="UP000039046"/>
    </source>
</evidence>
<dbReference type="FunFam" id="3.40.50.300:FF:000838">
    <property type="entry name" value="ABC multidrug transporter (Eurofung)"/>
    <property type="match status" value="1"/>
</dbReference>
<dbReference type="PANTHER" id="PTHR24223">
    <property type="entry name" value="ATP-BINDING CASSETTE SUB-FAMILY C"/>
    <property type="match status" value="1"/>
</dbReference>
<protein>
    <recommendedName>
        <fullName evidence="14">ABC transporter</fullName>
    </recommendedName>
</protein>
<dbReference type="SMART" id="SM00382">
    <property type="entry name" value="AAA"/>
    <property type="match status" value="2"/>
</dbReference>
<feature type="transmembrane region" description="Helical" evidence="9">
    <location>
        <begin position="914"/>
        <end position="939"/>
    </location>
</feature>
<dbReference type="InterPro" id="IPR011527">
    <property type="entry name" value="ABC1_TM_dom"/>
</dbReference>
<dbReference type="OrthoDB" id="6500128at2759"/>
<dbReference type="GO" id="GO:0016887">
    <property type="term" value="F:ATP hydrolysis activity"/>
    <property type="evidence" value="ECO:0007669"/>
    <property type="project" value="InterPro"/>
</dbReference>
<feature type="transmembrane region" description="Helical" evidence="9">
    <location>
        <begin position="1017"/>
        <end position="1037"/>
    </location>
</feature>
<evidence type="ECO:0000256" key="7">
    <source>
        <dbReference type="ARBA" id="ARBA00022989"/>
    </source>
</evidence>
<keyword evidence="13" id="KW-1185">Reference proteome</keyword>
<dbReference type="GO" id="GO:0005886">
    <property type="term" value="C:plasma membrane"/>
    <property type="evidence" value="ECO:0007669"/>
    <property type="project" value="UniProtKB-SubCell"/>
</dbReference>
<dbReference type="Pfam" id="PF24357">
    <property type="entry name" value="TMD0_ABC"/>
    <property type="match status" value="1"/>
</dbReference>
<dbReference type="Proteomes" id="UP000039046">
    <property type="component" value="Unassembled WGS sequence"/>
</dbReference>
<feature type="domain" description="ABC transporter" evidence="10">
    <location>
        <begin position="585"/>
        <end position="825"/>
    </location>
</feature>
<organism evidence="12 13">
    <name type="scientific">[Torrubiella] hemipterigena</name>
    <dbReference type="NCBI Taxonomy" id="1531966"/>
    <lineage>
        <taxon>Eukaryota</taxon>
        <taxon>Fungi</taxon>
        <taxon>Dikarya</taxon>
        <taxon>Ascomycota</taxon>
        <taxon>Pezizomycotina</taxon>
        <taxon>Sordariomycetes</taxon>
        <taxon>Hypocreomycetidae</taxon>
        <taxon>Hypocreales</taxon>
        <taxon>Clavicipitaceae</taxon>
        <taxon>Clavicipitaceae incertae sedis</taxon>
        <taxon>'Torrubiella' clade</taxon>
    </lineage>
</organism>
<evidence type="ECO:0000259" key="11">
    <source>
        <dbReference type="PROSITE" id="PS50929"/>
    </source>
</evidence>
<dbReference type="InterPro" id="IPR027417">
    <property type="entry name" value="P-loop_NTPase"/>
</dbReference>
<proteinExistence type="predicted"/>
<dbReference type="PROSITE" id="PS00211">
    <property type="entry name" value="ABC_TRANSPORTER_1"/>
    <property type="match status" value="2"/>
</dbReference>
<dbReference type="FunFam" id="1.20.1560.10:FF:000066">
    <property type="entry name" value="ABC multidrug transporter (Eurofung)"/>
    <property type="match status" value="1"/>
</dbReference>
<dbReference type="STRING" id="1531966.A0A0A1SUJ1"/>
<comment type="subcellular location">
    <subcellularLocation>
        <location evidence="1">Cell membrane</location>
        <topology evidence="1">Multi-pass membrane protein</topology>
    </subcellularLocation>
</comment>
<evidence type="ECO:0000256" key="4">
    <source>
        <dbReference type="ARBA" id="ARBA00022692"/>
    </source>
</evidence>
<evidence type="ECO:0000256" key="9">
    <source>
        <dbReference type="SAM" id="Phobius"/>
    </source>
</evidence>
<feature type="transmembrane region" description="Helical" evidence="9">
    <location>
        <begin position="419"/>
        <end position="437"/>
    </location>
</feature>
<dbReference type="EMBL" id="CDHN01000001">
    <property type="protein sequence ID" value="CEJ81901.1"/>
    <property type="molecule type" value="Genomic_DNA"/>
</dbReference>
<dbReference type="InterPro" id="IPR044726">
    <property type="entry name" value="ABCC_6TM_D2"/>
</dbReference>
<dbReference type="Pfam" id="PF00005">
    <property type="entry name" value="ABC_tran"/>
    <property type="match status" value="2"/>
</dbReference>
<feature type="transmembrane region" description="Helical" evidence="9">
    <location>
        <begin position="39"/>
        <end position="59"/>
    </location>
</feature>
<keyword evidence="3" id="KW-1003">Cell membrane</keyword>
<feature type="transmembrane region" description="Helical" evidence="9">
    <location>
        <begin position="1100"/>
        <end position="1119"/>
    </location>
</feature>
<name>A0A0A1SUJ1_9HYPO</name>
<dbReference type="InterPro" id="IPR003593">
    <property type="entry name" value="AAA+_ATPase"/>
</dbReference>
<evidence type="ECO:0000256" key="6">
    <source>
        <dbReference type="ARBA" id="ARBA00022840"/>
    </source>
</evidence>
<keyword evidence="7 9" id="KW-1133">Transmembrane helix</keyword>
<dbReference type="Pfam" id="PF00664">
    <property type="entry name" value="ABC_membrane"/>
    <property type="match status" value="1"/>
</dbReference>
<dbReference type="SUPFAM" id="SSF90123">
    <property type="entry name" value="ABC transporter transmembrane region"/>
    <property type="match status" value="2"/>
</dbReference>
<feature type="domain" description="ABC transmembrane type-1" evidence="11">
    <location>
        <begin position="292"/>
        <end position="565"/>
    </location>
</feature>
<dbReference type="PANTHER" id="PTHR24223:SF399">
    <property type="entry name" value="ABC TRANSPORTER ATNG"/>
    <property type="match status" value="1"/>
</dbReference>
<evidence type="ECO:0000256" key="8">
    <source>
        <dbReference type="ARBA" id="ARBA00023136"/>
    </source>
</evidence>
<keyword evidence="8 9" id="KW-0472">Membrane</keyword>
<feature type="domain" description="ABC transmembrane type-1" evidence="11">
    <location>
        <begin position="879"/>
        <end position="1158"/>
    </location>
</feature>
<evidence type="ECO:0000256" key="2">
    <source>
        <dbReference type="ARBA" id="ARBA00022448"/>
    </source>
</evidence>
<feature type="domain" description="ABC transporter" evidence="10">
    <location>
        <begin position="1195"/>
        <end position="1426"/>
    </location>
</feature>
<keyword evidence="5" id="KW-0547">Nucleotide-binding</keyword>
<keyword evidence="4 9" id="KW-0812">Transmembrane</keyword>
<dbReference type="CDD" id="cd03244">
    <property type="entry name" value="ABCC_MRP_domain2"/>
    <property type="match status" value="1"/>
</dbReference>
<gene>
    <name evidence="12" type="ORF">VHEMI02002</name>
</gene>
<reference evidence="12 13" key="1">
    <citation type="journal article" date="2015" name="Genome Announc.">
        <title>Draft Genome Sequence and Gene Annotation of the Entomopathogenic Fungus Verticillium hemipterigenum.</title>
        <authorList>
            <person name="Horn F."/>
            <person name="Habel A."/>
            <person name="Scharf D.H."/>
            <person name="Dworschak J."/>
            <person name="Brakhage A.A."/>
            <person name="Guthke R."/>
            <person name="Hertweck C."/>
            <person name="Linde J."/>
        </authorList>
    </citation>
    <scope>NUCLEOTIDE SEQUENCE [LARGE SCALE GENOMIC DNA]</scope>
</reference>
<evidence type="ECO:0000259" key="10">
    <source>
        <dbReference type="PROSITE" id="PS50893"/>
    </source>
</evidence>
<evidence type="ECO:0000256" key="3">
    <source>
        <dbReference type="ARBA" id="ARBA00022475"/>
    </source>
</evidence>
<dbReference type="InterPro" id="IPR017871">
    <property type="entry name" value="ABC_transporter-like_CS"/>
</dbReference>
<feature type="transmembrane region" description="Helical" evidence="9">
    <location>
        <begin position="79"/>
        <end position="99"/>
    </location>
</feature>
<dbReference type="SUPFAM" id="SSF52540">
    <property type="entry name" value="P-loop containing nucleoside triphosphate hydrolases"/>
    <property type="match status" value="2"/>
</dbReference>
<dbReference type="InterPro" id="IPR036640">
    <property type="entry name" value="ABC1_TM_sf"/>
</dbReference>
<dbReference type="InterPro" id="IPR003439">
    <property type="entry name" value="ABC_transporter-like_ATP-bd"/>
</dbReference>
<evidence type="ECO:0000313" key="12">
    <source>
        <dbReference type="EMBL" id="CEJ81901.1"/>
    </source>
</evidence>
<keyword evidence="6" id="KW-0067">ATP-binding</keyword>
<dbReference type="InterPro" id="IPR056227">
    <property type="entry name" value="TMD0_ABC"/>
</dbReference>
<evidence type="ECO:0008006" key="14">
    <source>
        <dbReference type="Google" id="ProtNLM"/>
    </source>
</evidence>
<sequence length="1429" mass="158299">MTSFQTALDNGPRLCSIADENSFGPFVAKSCRGGLDLTLFFEETILTIGPLFFTLLWLLPRLQSLRKRSPRARKSWLFWAKMLTHVAYISIQSVLLALWSNPKNLGTAATPYATSITIVSYSIILYASCIEHVFSIRPSSIITLYLGPSFLLDLLRMRTLFGTEGQQITSKLYAYAVLVKFIATCLEALPKRNILFWQWKDESPITTTGLFGLALYTWVNPLLWSGYKTKTTLYSLPTLPKKIQQAARPVSLMEKWESTAYKEKKNALMWIFVSHFKWDILITVLPRTLHYACAIFEPFLLEQVLVLAAEPDSRLKRQQTSLLTVVYGLTHLARAIGWTLNCHFGNSFRTKLRGSLAAIIYSKLTTLRASETEKGDAITLMSSDIDRIEQNANAVHRTYISIFVLVSAIWMLFRLVGLSVVAPAIFTIVCILIGMPISSAVGRSHGPWLEAIEERMDVTSKMIGGLKAMKMTGLTGRLTSDIHDLRTQDIKAASWHRLIKVVDMGLYYISTNLLSVMGLGTYAILAWMHGTAPLTEGVAFSALALFQLLREPLGQLVTIFEFYETLSTSFGRLQDFLLSEDRHDLRLQQAEDTSNSVLSVVNGGVSYGDTKVALQNINLDVERGLITMIVGPVGCGKTTLLKLLLGEIPEYTGTVQTSHRESAYCAQSPWVTWGTIRSNIVGPGMFDQTWYNTVVNSCALPPDLDALPKGDMTATGSRGSRLSGGQQARIALARALYSKNPLMIFDDVLTGLDRITERAVLDDVFGSDGVLKQLECSVVLATNTTKHLHYADRIVVLGPDGSIIEQGDAKYILESSDYVKRLAGQAPKEVPTEVVEASNPLEEFGITDDDLNEIDSHSPAGDLDVYWFYINIIGKRLFFIYAFLCATAVAGYMLPSLWLQAWTKANATHPNENLVYWLGIYVLIVLACILGGIVSDYALELGIIPKASRRIHDMMLATATKAKISWITSMSAGHLTSRFGQDLDLIDDDWPNAIEAVLVELVCTIIAAIMICLGSFYMAFAVPLCIIILYPLQAYYLKTSREIRLLGLETKAPLFSLFLETGVGISSIRAYGWTKAYEDQNYQLLNDSQKPFLYLQEIEAWLALVLELLVAGLTVFLVWCSLSLPGFSSGLLGVALFNVIYFSETLEDLVISWTDLEASIGAIARVKRFLEDTEVEDDSDCTAILPQSWPSVGSVDFESLSATYEKQLAPSINNISLQIQPGEKVAICGRTGSGKSSMISSLLAMLEVTSGRIMVDGVNINTIPHELLRERINTISQGAFFFPGSVRDNADPLRLATDEAIIDALQAVQLWELLKGRGGLDEELSETALSHGERQLFCLARAIIKPGKIVIFDEATSSVDSDTDEILQKVVRTRFEDRTLISIAHKLHTIMDFDKVVMLDHGRIAEIGNPKTLLGTPGSAFKALYDSMD</sequence>
<evidence type="ECO:0000256" key="5">
    <source>
        <dbReference type="ARBA" id="ARBA00022741"/>
    </source>
</evidence>
<feature type="transmembrane region" description="Helical" evidence="9">
    <location>
        <begin position="394"/>
        <end position="413"/>
    </location>
</feature>
<feature type="transmembrane region" description="Helical" evidence="9">
    <location>
        <begin position="877"/>
        <end position="894"/>
    </location>
</feature>
<dbReference type="PROSITE" id="PS50929">
    <property type="entry name" value="ABC_TM1F"/>
    <property type="match status" value="2"/>
</dbReference>
<keyword evidence="2" id="KW-0813">Transport</keyword>
<feature type="transmembrane region" description="Helical" evidence="9">
    <location>
        <begin position="105"/>
        <end position="127"/>
    </location>
</feature>
<feature type="transmembrane region" description="Helical" evidence="9">
    <location>
        <begin position="505"/>
        <end position="525"/>
    </location>
</feature>
<dbReference type="GO" id="GO:0140359">
    <property type="term" value="F:ABC-type transporter activity"/>
    <property type="evidence" value="ECO:0007669"/>
    <property type="project" value="InterPro"/>
</dbReference>
<accession>A0A0A1SUJ1</accession>
<dbReference type="CDD" id="cd18580">
    <property type="entry name" value="ABC_6TM_ABCC_D2"/>
    <property type="match status" value="1"/>
</dbReference>
<dbReference type="PROSITE" id="PS50893">
    <property type="entry name" value="ABC_TRANSPORTER_2"/>
    <property type="match status" value="2"/>
</dbReference>